<dbReference type="InterPro" id="IPR008988">
    <property type="entry name" value="Transcriptional_repressor_C"/>
</dbReference>
<dbReference type="PANTHER" id="PTHR42954:SF2">
    <property type="entry name" value="FE(2+) TRANSPORT PROTEIN A"/>
    <property type="match status" value="1"/>
</dbReference>
<keyword evidence="1" id="KW-0408">Iron</keyword>
<proteinExistence type="predicted"/>
<reference evidence="4" key="1">
    <citation type="submission" date="2023-07" db="EMBL/GenBank/DDBJ databases">
        <authorList>
            <person name="Luz R."/>
            <person name="Cordeiro R."/>
            <person name="Fonseca A."/>
            <person name="Goncalves V."/>
        </authorList>
    </citation>
    <scope>NUCLEOTIDE SEQUENCE [LARGE SCALE GENOMIC DNA]</scope>
    <source>
        <strain evidence="4">BACA0444</strain>
    </source>
</reference>
<feature type="domain" description="Ferrous iron transporter FeoA-like" evidence="2">
    <location>
        <begin position="1"/>
        <end position="77"/>
    </location>
</feature>
<dbReference type="Gene3D" id="2.30.30.90">
    <property type="match status" value="1"/>
</dbReference>
<dbReference type="SUPFAM" id="SSF50037">
    <property type="entry name" value="C-terminal domain of transcriptional repressors"/>
    <property type="match status" value="1"/>
</dbReference>
<dbReference type="Proteomes" id="UP001268256">
    <property type="component" value="Unassembled WGS sequence"/>
</dbReference>
<dbReference type="InterPro" id="IPR052713">
    <property type="entry name" value="FeoA"/>
</dbReference>
<dbReference type="Pfam" id="PF04023">
    <property type="entry name" value="FeoA"/>
    <property type="match status" value="1"/>
</dbReference>
<dbReference type="GO" id="GO:0046914">
    <property type="term" value="F:transition metal ion binding"/>
    <property type="evidence" value="ECO:0007669"/>
    <property type="project" value="InterPro"/>
</dbReference>
<dbReference type="EMBL" id="JAVMIP010000033">
    <property type="protein sequence ID" value="MDS3862496.1"/>
    <property type="molecule type" value="Genomic_DNA"/>
</dbReference>
<accession>A0AAE4JXP4</accession>
<dbReference type="InterPro" id="IPR038157">
    <property type="entry name" value="FeoA_core_dom"/>
</dbReference>
<evidence type="ECO:0000256" key="1">
    <source>
        <dbReference type="ARBA" id="ARBA00023004"/>
    </source>
</evidence>
<sequence>MPLSELPIGEIATISHTEATVFGPGFTDRLAALGIMHGRKVEVLRKAALGGPLHIRVGLTTEVAIRRHEAALIILNAPSVPR</sequence>
<dbReference type="PANTHER" id="PTHR42954">
    <property type="entry name" value="FE(2+) TRANSPORT PROTEIN A"/>
    <property type="match status" value="1"/>
</dbReference>
<comment type="caution">
    <text evidence="3">The sequence shown here is derived from an EMBL/GenBank/DDBJ whole genome shotgun (WGS) entry which is preliminary data.</text>
</comment>
<protein>
    <submittedName>
        <fullName evidence="3">FeoA family protein</fullName>
    </submittedName>
</protein>
<organism evidence="3 4">
    <name type="scientific">Pseudocalidococcus azoricus BACA0444</name>
    <dbReference type="NCBI Taxonomy" id="2918990"/>
    <lineage>
        <taxon>Bacteria</taxon>
        <taxon>Bacillati</taxon>
        <taxon>Cyanobacteriota</taxon>
        <taxon>Cyanophyceae</taxon>
        <taxon>Acaryochloridales</taxon>
        <taxon>Thermosynechococcaceae</taxon>
        <taxon>Pseudocalidococcus</taxon>
        <taxon>Pseudocalidococcus azoricus</taxon>
    </lineage>
</organism>
<dbReference type="InterPro" id="IPR007167">
    <property type="entry name" value="Fe-transptr_FeoA-like"/>
</dbReference>
<dbReference type="SMART" id="SM00899">
    <property type="entry name" value="FeoA"/>
    <property type="match status" value="1"/>
</dbReference>
<gene>
    <name evidence="3" type="ORF">RIF25_17000</name>
</gene>
<dbReference type="RefSeq" id="WP_015124310.1">
    <property type="nucleotide sequence ID" value="NZ_JAVMIP010000033.1"/>
</dbReference>
<name>A0AAE4JXP4_9CYAN</name>
<keyword evidence="4" id="KW-1185">Reference proteome</keyword>
<evidence type="ECO:0000259" key="2">
    <source>
        <dbReference type="SMART" id="SM00899"/>
    </source>
</evidence>
<dbReference type="AlphaFoldDB" id="A0AAE4JXP4"/>
<evidence type="ECO:0000313" key="3">
    <source>
        <dbReference type="EMBL" id="MDS3862496.1"/>
    </source>
</evidence>
<evidence type="ECO:0000313" key="4">
    <source>
        <dbReference type="Proteomes" id="UP001268256"/>
    </source>
</evidence>